<gene>
    <name evidence="3" type="ORF">N4J17_13255</name>
</gene>
<evidence type="ECO:0000259" key="2">
    <source>
        <dbReference type="Pfam" id="PF08242"/>
    </source>
</evidence>
<keyword evidence="1" id="KW-0808">Transferase</keyword>
<dbReference type="PANTHER" id="PTHR43861:SF3">
    <property type="entry name" value="PUTATIVE (AFU_ORTHOLOGUE AFUA_2G14390)-RELATED"/>
    <property type="match status" value="1"/>
</dbReference>
<dbReference type="EMBL" id="CP104311">
    <property type="protein sequence ID" value="WWF01422.1"/>
    <property type="molecule type" value="Genomic_DNA"/>
</dbReference>
<dbReference type="CDD" id="cd02440">
    <property type="entry name" value="AdoMet_MTases"/>
    <property type="match status" value="1"/>
</dbReference>
<protein>
    <submittedName>
        <fullName evidence="3">Class I SAM-dependent methyltransferase</fullName>
    </submittedName>
</protein>
<keyword evidence="3" id="KW-0489">Methyltransferase</keyword>
<name>A0ABZ2F2J2_METCP</name>
<proteinExistence type="predicted"/>
<dbReference type="InterPro" id="IPR029063">
    <property type="entry name" value="SAM-dependent_MTases_sf"/>
</dbReference>
<organism evidence="3 4">
    <name type="scientific">Methylococcus capsulatus</name>
    <dbReference type="NCBI Taxonomy" id="414"/>
    <lineage>
        <taxon>Bacteria</taxon>
        <taxon>Pseudomonadati</taxon>
        <taxon>Pseudomonadota</taxon>
        <taxon>Gammaproteobacteria</taxon>
        <taxon>Methylococcales</taxon>
        <taxon>Methylococcaceae</taxon>
        <taxon>Methylococcus</taxon>
    </lineage>
</organism>
<dbReference type="GO" id="GO:0032259">
    <property type="term" value="P:methylation"/>
    <property type="evidence" value="ECO:0007669"/>
    <property type="project" value="UniProtKB-KW"/>
</dbReference>
<keyword evidence="4" id="KW-1185">Reference proteome</keyword>
<dbReference type="Pfam" id="PF08242">
    <property type="entry name" value="Methyltransf_12"/>
    <property type="match status" value="1"/>
</dbReference>
<dbReference type="InterPro" id="IPR013217">
    <property type="entry name" value="Methyltransf_12"/>
</dbReference>
<reference evidence="3 4" key="1">
    <citation type="submission" date="2022-09" db="EMBL/GenBank/DDBJ databases">
        <authorList>
            <person name="Giprobiosintez L."/>
        </authorList>
    </citation>
    <scope>NUCLEOTIDE SEQUENCE [LARGE SCALE GENOMIC DNA]</scope>
    <source>
        <strain evidence="4">VKPM-B-12549 (GBS-15)</strain>
    </source>
</reference>
<dbReference type="RefSeq" id="WP_277458203.1">
    <property type="nucleotide sequence ID" value="NZ_CP104311.1"/>
</dbReference>
<sequence>MMLKQTKAHDKHNADLLAILPLNAERIIEVGCSTGALAREYKKLNPKCNYIGIDIDPDYAKLAERYCDSTLAIDIERIPEDIFISLFPSDCWIFGDTLEHFHDPWSVLTRIRKMISQSGCISACIPNAQHWSVQARLNSGNFVYEEVGLLDKTHLRWFTRTTMLNLFNDCGFRVEVIIPRIFYEPGRDKVMSAVRAMAISIGSDPERAAIDAMPIQYVIRAAPI</sequence>
<accession>A0ABZ2F2J2</accession>
<feature type="domain" description="Methyltransferase type 12" evidence="2">
    <location>
        <begin position="28"/>
        <end position="120"/>
    </location>
</feature>
<dbReference type="PANTHER" id="PTHR43861">
    <property type="entry name" value="TRANS-ACONITATE 2-METHYLTRANSFERASE-RELATED"/>
    <property type="match status" value="1"/>
</dbReference>
<evidence type="ECO:0000256" key="1">
    <source>
        <dbReference type="ARBA" id="ARBA00022679"/>
    </source>
</evidence>
<dbReference type="SUPFAM" id="SSF53335">
    <property type="entry name" value="S-adenosyl-L-methionine-dependent methyltransferases"/>
    <property type="match status" value="1"/>
</dbReference>
<dbReference type="GO" id="GO:0008168">
    <property type="term" value="F:methyltransferase activity"/>
    <property type="evidence" value="ECO:0007669"/>
    <property type="project" value="UniProtKB-KW"/>
</dbReference>
<evidence type="ECO:0000313" key="4">
    <source>
        <dbReference type="Proteomes" id="UP001359308"/>
    </source>
</evidence>
<dbReference type="Gene3D" id="3.40.50.150">
    <property type="entry name" value="Vaccinia Virus protein VP39"/>
    <property type="match status" value="1"/>
</dbReference>
<dbReference type="Proteomes" id="UP001359308">
    <property type="component" value="Chromosome"/>
</dbReference>
<evidence type="ECO:0000313" key="3">
    <source>
        <dbReference type="EMBL" id="WWF01422.1"/>
    </source>
</evidence>